<accession>A0AAD3S8R0</accession>
<proteinExistence type="predicted"/>
<evidence type="ECO:0000313" key="2">
    <source>
        <dbReference type="EMBL" id="GMH06605.1"/>
    </source>
</evidence>
<feature type="region of interest" description="Disordered" evidence="1">
    <location>
        <begin position="15"/>
        <end position="63"/>
    </location>
</feature>
<dbReference type="Proteomes" id="UP001279734">
    <property type="component" value="Unassembled WGS sequence"/>
</dbReference>
<keyword evidence="3" id="KW-1185">Reference proteome</keyword>
<feature type="compositionally biased region" description="Polar residues" evidence="1">
    <location>
        <begin position="32"/>
        <end position="52"/>
    </location>
</feature>
<protein>
    <submittedName>
        <fullName evidence="2">Uncharacterized protein</fullName>
    </submittedName>
</protein>
<comment type="caution">
    <text evidence="2">The sequence shown here is derived from an EMBL/GenBank/DDBJ whole genome shotgun (WGS) entry which is preliminary data.</text>
</comment>
<evidence type="ECO:0000313" key="3">
    <source>
        <dbReference type="Proteomes" id="UP001279734"/>
    </source>
</evidence>
<reference evidence="2" key="1">
    <citation type="submission" date="2023-05" db="EMBL/GenBank/DDBJ databases">
        <title>Nepenthes gracilis genome sequencing.</title>
        <authorList>
            <person name="Fukushima K."/>
        </authorList>
    </citation>
    <scope>NUCLEOTIDE SEQUENCE</scope>
    <source>
        <strain evidence="2">SING2019-196</strain>
    </source>
</reference>
<dbReference type="EMBL" id="BSYO01000006">
    <property type="protein sequence ID" value="GMH06605.1"/>
    <property type="molecule type" value="Genomic_DNA"/>
</dbReference>
<dbReference type="AlphaFoldDB" id="A0AAD3S8R0"/>
<gene>
    <name evidence="2" type="ORF">Nepgr_008445</name>
</gene>
<name>A0AAD3S8R0_NEPGR</name>
<evidence type="ECO:0000256" key="1">
    <source>
        <dbReference type="SAM" id="MobiDB-lite"/>
    </source>
</evidence>
<sequence>MCKLHFANMGQSGRSKAKRLAISSSGSSSFSTAQNCGGDNGSNGLSRQQLTATAHDPYSPSHSVISIPPTCMRRFVADGAWAADSLHN</sequence>
<organism evidence="2 3">
    <name type="scientific">Nepenthes gracilis</name>
    <name type="common">Slender pitcher plant</name>
    <dbReference type="NCBI Taxonomy" id="150966"/>
    <lineage>
        <taxon>Eukaryota</taxon>
        <taxon>Viridiplantae</taxon>
        <taxon>Streptophyta</taxon>
        <taxon>Embryophyta</taxon>
        <taxon>Tracheophyta</taxon>
        <taxon>Spermatophyta</taxon>
        <taxon>Magnoliopsida</taxon>
        <taxon>eudicotyledons</taxon>
        <taxon>Gunneridae</taxon>
        <taxon>Pentapetalae</taxon>
        <taxon>Caryophyllales</taxon>
        <taxon>Nepenthaceae</taxon>
        <taxon>Nepenthes</taxon>
    </lineage>
</organism>